<feature type="region of interest" description="Disordered" evidence="1">
    <location>
        <begin position="1"/>
        <end position="92"/>
    </location>
</feature>
<dbReference type="PANTHER" id="PTHR47027">
    <property type="entry name" value="REVERSE TRANSCRIPTASE DOMAIN-CONTAINING PROTEIN"/>
    <property type="match status" value="1"/>
</dbReference>
<evidence type="ECO:0000313" key="4">
    <source>
        <dbReference type="Proteomes" id="UP000186817"/>
    </source>
</evidence>
<protein>
    <submittedName>
        <fullName evidence="3">Retrovirus-related Pol polyprotein from type-2 retrotransposable element R2DM</fullName>
    </submittedName>
</protein>
<dbReference type="InterPro" id="IPR000477">
    <property type="entry name" value="RT_dom"/>
</dbReference>
<feature type="compositionally biased region" description="Acidic residues" evidence="1">
    <location>
        <begin position="27"/>
        <end position="38"/>
    </location>
</feature>
<dbReference type="PROSITE" id="PS50878">
    <property type="entry name" value="RT_POL"/>
    <property type="match status" value="1"/>
</dbReference>
<evidence type="ECO:0000259" key="2">
    <source>
        <dbReference type="PROSITE" id="PS50878"/>
    </source>
</evidence>
<feature type="region of interest" description="Disordered" evidence="1">
    <location>
        <begin position="1296"/>
        <end position="1321"/>
    </location>
</feature>
<dbReference type="PANTHER" id="PTHR47027:SF20">
    <property type="entry name" value="REVERSE TRANSCRIPTASE-LIKE PROTEIN WITH RNA-DIRECTED DNA POLYMERASE DOMAIN"/>
    <property type="match status" value="1"/>
</dbReference>
<feature type="compositionally biased region" description="Basic and acidic residues" evidence="1">
    <location>
        <begin position="82"/>
        <end position="92"/>
    </location>
</feature>
<reference evidence="3 4" key="1">
    <citation type="submission" date="2016-02" db="EMBL/GenBank/DDBJ databases">
        <title>Genome analysis of coral dinoflagellate symbionts highlights evolutionary adaptations to a symbiotic lifestyle.</title>
        <authorList>
            <person name="Aranda M."/>
            <person name="Li Y."/>
            <person name="Liew Y.J."/>
            <person name="Baumgarten S."/>
            <person name="Simakov O."/>
            <person name="Wilson M."/>
            <person name="Piel J."/>
            <person name="Ashoor H."/>
            <person name="Bougouffa S."/>
            <person name="Bajic V.B."/>
            <person name="Ryu T."/>
            <person name="Ravasi T."/>
            <person name="Bayer T."/>
            <person name="Micklem G."/>
            <person name="Kim H."/>
            <person name="Bhak J."/>
            <person name="Lajeunesse T.C."/>
            <person name="Voolstra C.R."/>
        </authorList>
    </citation>
    <scope>NUCLEOTIDE SEQUENCE [LARGE SCALE GENOMIC DNA]</scope>
    <source>
        <strain evidence="3 4">CCMP2467</strain>
    </source>
</reference>
<accession>A0A1Q9E189</accession>
<dbReference type="SUPFAM" id="SSF56219">
    <property type="entry name" value="DNase I-like"/>
    <property type="match status" value="1"/>
</dbReference>
<dbReference type="Proteomes" id="UP000186817">
    <property type="component" value="Unassembled WGS sequence"/>
</dbReference>
<feature type="region of interest" description="Disordered" evidence="1">
    <location>
        <begin position="1577"/>
        <end position="1644"/>
    </location>
</feature>
<proteinExistence type="predicted"/>
<evidence type="ECO:0000256" key="1">
    <source>
        <dbReference type="SAM" id="MobiDB-lite"/>
    </source>
</evidence>
<dbReference type="OrthoDB" id="409242at2759"/>
<feature type="compositionally biased region" description="Polar residues" evidence="1">
    <location>
        <begin position="1"/>
        <end position="11"/>
    </location>
</feature>
<dbReference type="Pfam" id="PF00078">
    <property type="entry name" value="RVT_1"/>
    <property type="match status" value="1"/>
</dbReference>
<dbReference type="InterPro" id="IPR036691">
    <property type="entry name" value="Endo/exonu/phosph_ase_sf"/>
</dbReference>
<feature type="compositionally biased region" description="Polar residues" evidence="1">
    <location>
        <begin position="1593"/>
        <end position="1614"/>
    </location>
</feature>
<name>A0A1Q9E189_SYMMI</name>
<organism evidence="3 4">
    <name type="scientific">Symbiodinium microadriaticum</name>
    <name type="common">Dinoflagellate</name>
    <name type="synonym">Zooxanthella microadriatica</name>
    <dbReference type="NCBI Taxonomy" id="2951"/>
    <lineage>
        <taxon>Eukaryota</taxon>
        <taxon>Sar</taxon>
        <taxon>Alveolata</taxon>
        <taxon>Dinophyceae</taxon>
        <taxon>Suessiales</taxon>
        <taxon>Symbiodiniaceae</taxon>
        <taxon>Symbiodinium</taxon>
    </lineage>
</organism>
<feature type="compositionally biased region" description="Basic residues" evidence="1">
    <location>
        <begin position="53"/>
        <end position="62"/>
    </location>
</feature>
<feature type="region of interest" description="Disordered" evidence="1">
    <location>
        <begin position="1497"/>
        <end position="1561"/>
    </location>
</feature>
<gene>
    <name evidence="3" type="primary">pol</name>
    <name evidence="3" type="ORF">AK812_SmicGene16082</name>
</gene>
<sequence>MDEMSTQNAPTQPLEMQVDLERSPTEVADESDIGDDPFGEPGTEAGEAPVKIEKRKREKKKRCNGDGLALAVPVNDDSDLESPAKRPSCSEERPLTAKELREMLMGHVSEMKNAWSSFHGRLEKVEHDQRRSGELHGELQSRTVVVEKELAQQRLATNENKVSLESLTNEVKQMKVRLEEVGSAAAASSSCQAAGQAAPQNPSDPWAEFLRRKGAAKAPDGVKATAPPPEVDRGDVLTEDEKRTLVFGGWLQDTRKATIDEESGVILALPEIKELVDAEKLTIYGPRRSVGMLKFTLRAEESEQSLKERMWKVVRVIAGLKHVLPSTRDGNDSRTMWASFVKTRNARLRSSHVSMVRRVTIALAKDAFSDQAGGVCQGLNLQVTAYDVDWNMGTIWCGTRKLASASHRAPRDEEVVTMRQNLPSNVSFDKKKECRGDLPPPCAKHKWGRIGHWNLGGQKLEMLDVICKDLDVLLVQEVSRGDVGWSEFDRDEFHWVVHRDADQWRGVAVGIALDRFDSTIKKIRTKRGLWVVSRVCGLGRVIFGSLHCHTGVTNEVYQAAVDEFFAACPRKFRHLPLVCGVDANEVPHWKPSDTERLEIDNCGANFNTLLHDSMQIGILPLPPEPVFKNAWTHFPRDETRSGRQIDVILRRQLHLSDVIIDADRRHALGTDHALLSTVLWTARGPTRTKWSSDSRARWVCSEPVHRDIVDEDDLIEIAKECSRPRFPQSFKDDAETFEAIGAARFSNAKQDWKKVQRIRREKRKQWQTQRLSSILTGNWEAYRQLQQEKKRRRGWWGDLLEDRSAAQLAGEIEDHLRSKMMSGSDPSRWDSRLDALLAACPRGTAFLPFQLHEVASELQSMRCRSAVGPDGIGVHLLRELVSHPSLGNELLSLINHIVETQQLPTSWSRSFLALIAKVPSPKKPSDLRPIQVSSAFNVNKLVCSRVLPHMRSGSKISCCGKGRQSADLVGCVGRMRDICREWRHPMLLGKLDVSGAFDKIDRGRVASFIIDKLSGRDLPNELRYMLEQLRSHNVAGMAPGGVDIALRPDVGIKQGAPESAEIFAMIMDSLLSDLVRCQQWKDMGRGFDGADIDVLLYQDDIFLIDTDMNRLCRRIKIIDRCLSRVGLSLATSKTKIVANEYYTGPRRVQVNGDTFQLAERGDSLKVLGLNFSLSQDPSEQAQEVIARARAAAASHSDILNAPGPWKAKVGIARTLVESQFNWIGGALHWGQSSLHALNTLQLQILRTAFGLKRYGGESWVDWNKRLFGTSCTSPSFSRSRSHGVLCGERQMLVASPWRRPSTPSRLPAATGSPQSPPPWSDEEIAARNAAAWEDECWTSPWTTTSLQNAWDDDCETGHVPATSQLCSPAAPDASNNLPQPGVTLSASSSSSWMPLTGVTSQASSSSSWGIDGNGSSSSIQLAGTSETLSAWDENLSMSLQEEEIHAATSLGALGGALPLAPIPEEIPHPFGLPPIQETSVTASATQQLDANDLLAKLSDGRPLRGRPPAPLRGDVVLPHARDPSSLATPKGSSPPKVGEVDWSSPGVTQRGSRTRPGIDRWHNLDGTIRYRLREEQSQACGPATCPPTDGPSAHSSIGSELTPEATQHASSHTSFYDGKTWQEHAGEPEVTGETSTCDPAALKG</sequence>
<feature type="domain" description="Reverse transcriptase" evidence="2">
    <location>
        <begin position="896"/>
        <end position="1227"/>
    </location>
</feature>
<comment type="caution">
    <text evidence="3">The sequence shown here is derived from an EMBL/GenBank/DDBJ whole genome shotgun (WGS) entry which is preliminary data.</text>
</comment>
<dbReference type="Gene3D" id="3.60.10.10">
    <property type="entry name" value="Endonuclease/exonuclease/phosphatase"/>
    <property type="match status" value="1"/>
</dbReference>
<keyword evidence="4" id="KW-1185">Reference proteome</keyword>
<evidence type="ECO:0000313" key="3">
    <source>
        <dbReference type="EMBL" id="OLQ01196.1"/>
    </source>
</evidence>
<dbReference type="EMBL" id="LSRX01000302">
    <property type="protein sequence ID" value="OLQ01196.1"/>
    <property type="molecule type" value="Genomic_DNA"/>
</dbReference>